<evidence type="ECO:0000313" key="5">
    <source>
        <dbReference type="RefSeq" id="XP_022746898.1"/>
    </source>
</evidence>
<dbReference type="InterPro" id="IPR026961">
    <property type="entry name" value="PGG_dom"/>
</dbReference>
<accession>A0A6P5Z2C5</accession>
<dbReference type="AlphaFoldDB" id="A0A6P5Z2C5"/>
<dbReference type="Pfam" id="PF12796">
    <property type="entry name" value="Ank_2"/>
    <property type="match status" value="3"/>
</dbReference>
<dbReference type="PROSITE" id="PS50088">
    <property type="entry name" value="ANK_REPEAT"/>
    <property type="match status" value="2"/>
</dbReference>
<feature type="transmembrane region" description="Helical" evidence="2">
    <location>
        <begin position="415"/>
        <end position="444"/>
    </location>
</feature>
<evidence type="ECO:0000313" key="4">
    <source>
        <dbReference type="Proteomes" id="UP000515121"/>
    </source>
</evidence>
<dbReference type="KEGG" id="dzi:111296726"/>
<evidence type="ECO:0000259" key="3">
    <source>
        <dbReference type="Pfam" id="PF13962"/>
    </source>
</evidence>
<protein>
    <submittedName>
        <fullName evidence="5">Ankyrin repeat-containing protein BDA1-like</fullName>
    </submittedName>
</protein>
<dbReference type="InterPro" id="IPR036770">
    <property type="entry name" value="Ankyrin_rpt-contain_sf"/>
</dbReference>
<dbReference type="Gene3D" id="1.25.40.20">
    <property type="entry name" value="Ankyrin repeat-containing domain"/>
    <property type="match status" value="1"/>
</dbReference>
<organism evidence="4 5">
    <name type="scientific">Durio zibethinus</name>
    <name type="common">Durian</name>
    <dbReference type="NCBI Taxonomy" id="66656"/>
    <lineage>
        <taxon>Eukaryota</taxon>
        <taxon>Viridiplantae</taxon>
        <taxon>Streptophyta</taxon>
        <taxon>Embryophyta</taxon>
        <taxon>Tracheophyta</taxon>
        <taxon>Spermatophyta</taxon>
        <taxon>Magnoliopsida</taxon>
        <taxon>eudicotyledons</taxon>
        <taxon>Gunneridae</taxon>
        <taxon>Pentapetalae</taxon>
        <taxon>rosids</taxon>
        <taxon>malvids</taxon>
        <taxon>Malvales</taxon>
        <taxon>Malvaceae</taxon>
        <taxon>Helicteroideae</taxon>
        <taxon>Durio</taxon>
    </lineage>
</organism>
<proteinExistence type="predicted"/>
<keyword evidence="4" id="KW-1185">Reference proteome</keyword>
<feature type="transmembrane region" description="Helical" evidence="2">
    <location>
        <begin position="363"/>
        <end position="382"/>
    </location>
</feature>
<dbReference type="PANTHER" id="PTHR24128">
    <property type="entry name" value="HOMEOBOX PROTEIN WARIAI"/>
    <property type="match status" value="1"/>
</dbReference>
<feature type="repeat" description="ANK" evidence="1">
    <location>
        <begin position="70"/>
        <end position="97"/>
    </location>
</feature>
<sequence>MDENLRRAAQEGNVDELYASIQRDSNVLRHIDEMEFVDTPLHIAAAEGCIDFAMEIMTLKPTFARKLNQQGFSPIHLAVEKGHKELVLLLLENNKDLVRVKGKKGETPLHYAITREHDLDLIARFLEVCPECIQDVTTTNETALHIATRNNELKALKLLCGMLRRTDNREDVVNQKDRNGDTALHIAARDKRHEMLKLLLQCKADKHATNQAGSTALDVAQQLNNKKSIGILRGCFIPIVSTLIYKLQKQIFKYVTKASAVIFQDMDNISIEDRNALLVILGLLLTATYQASLSPPGSVWQGDSPSDSTADLGDEEKAAGKSVMNEITFLYFYIPTSAVFMVTFFLTLGLLKPFPRGFRTALQILLAFLAICFNESISVLAPSYLATAVINLFSLTIFVLMMFMCFAYRVSKVSVLILGCWLFPTSPLFNGFVSYVIIGCWLFVFLRDKFWKGTA</sequence>
<keyword evidence="2" id="KW-0812">Transmembrane</keyword>
<feature type="transmembrane region" description="Helical" evidence="2">
    <location>
        <begin position="330"/>
        <end position="351"/>
    </location>
</feature>
<dbReference type="OrthoDB" id="194358at2759"/>
<keyword evidence="2" id="KW-0472">Membrane</keyword>
<keyword evidence="2" id="KW-1133">Transmembrane helix</keyword>
<reference evidence="5" key="1">
    <citation type="submission" date="2025-08" db="UniProtKB">
        <authorList>
            <consortium name="RefSeq"/>
        </authorList>
    </citation>
    <scope>IDENTIFICATION</scope>
    <source>
        <tissue evidence="5">Fruit stalk</tissue>
    </source>
</reference>
<keyword evidence="1" id="KW-0040">ANK repeat</keyword>
<gene>
    <name evidence="5" type="primary">LOC111296726</name>
</gene>
<dbReference type="GeneID" id="111296726"/>
<evidence type="ECO:0000256" key="1">
    <source>
        <dbReference type="PROSITE-ProRule" id="PRU00023"/>
    </source>
</evidence>
<evidence type="ECO:0000256" key="2">
    <source>
        <dbReference type="SAM" id="Phobius"/>
    </source>
</evidence>
<dbReference type="PROSITE" id="PS50297">
    <property type="entry name" value="ANK_REP_REGION"/>
    <property type="match status" value="2"/>
</dbReference>
<dbReference type="InterPro" id="IPR002110">
    <property type="entry name" value="Ankyrin_rpt"/>
</dbReference>
<name>A0A6P5Z2C5_DURZI</name>
<feature type="domain" description="PGG" evidence="3">
    <location>
        <begin position="272"/>
        <end position="389"/>
    </location>
</feature>
<dbReference type="SUPFAM" id="SSF48403">
    <property type="entry name" value="Ankyrin repeat"/>
    <property type="match status" value="1"/>
</dbReference>
<feature type="transmembrane region" description="Helical" evidence="2">
    <location>
        <begin position="388"/>
        <end position="408"/>
    </location>
</feature>
<dbReference type="SMART" id="SM00248">
    <property type="entry name" value="ANK"/>
    <property type="match status" value="5"/>
</dbReference>
<dbReference type="Proteomes" id="UP000515121">
    <property type="component" value="Unplaced"/>
</dbReference>
<dbReference type="PANTHER" id="PTHR24128:SF46">
    <property type="entry name" value="ALPHA-LATROTOXIN-LHE1A-LIKE ISOFORM X1"/>
    <property type="match status" value="1"/>
</dbReference>
<dbReference type="RefSeq" id="XP_022746898.1">
    <property type="nucleotide sequence ID" value="XM_022891163.1"/>
</dbReference>
<feature type="repeat" description="ANK" evidence="1">
    <location>
        <begin position="179"/>
        <end position="211"/>
    </location>
</feature>
<dbReference type="Pfam" id="PF13962">
    <property type="entry name" value="PGG"/>
    <property type="match status" value="1"/>
</dbReference>